<feature type="domain" description="YjeF N-terminal" evidence="21">
    <location>
        <begin position="10"/>
        <end position="219"/>
    </location>
</feature>
<comment type="catalytic activity">
    <reaction evidence="15 17 19">
        <text>(6S)-NADHX + ADP = AMP + phosphate + NADH + H(+)</text>
        <dbReference type="Rhea" id="RHEA:32223"/>
        <dbReference type="ChEBI" id="CHEBI:15378"/>
        <dbReference type="ChEBI" id="CHEBI:43474"/>
        <dbReference type="ChEBI" id="CHEBI:57945"/>
        <dbReference type="ChEBI" id="CHEBI:64074"/>
        <dbReference type="ChEBI" id="CHEBI:456215"/>
        <dbReference type="ChEBI" id="CHEBI:456216"/>
        <dbReference type="EC" id="4.2.1.136"/>
    </reaction>
</comment>
<evidence type="ECO:0000256" key="18">
    <source>
        <dbReference type="HAMAP-Rule" id="MF_01966"/>
    </source>
</evidence>
<keyword evidence="10 17" id="KW-0520">NAD</keyword>
<dbReference type="Proteomes" id="UP000287233">
    <property type="component" value="Chromosome"/>
</dbReference>
<evidence type="ECO:0000256" key="2">
    <source>
        <dbReference type="ARBA" id="ARBA00000909"/>
    </source>
</evidence>
<evidence type="ECO:0000256" key="8">
    <source>
        <dbReference type="ARBA" id="ARBA00022857"/>
    </source>
</evidence>
<feature type="binding site" evidence="18">
    <location>
        <begin position="59"/>
        <end position="63"/>
    </location>
    <ligand>
        <name>(6S)-NADPHX</name>
        <dbReference type="ChEBI" id="CHEBI:64076"/>
    </ligand>
</feature>
<dbReference type="NCBIfam" id="TIGR00197">
    <property type="entry name" value="yjeF_nterm"/>
    <property type="match status" value="1"/>
</dbReference>
<dbReference type="GO" id="GO:0046872">
    <property type="term" value="F:metal ion binding"/>
    <property type="evidence" value="ECO:0007669"/>
    <property type="project" value="UniProtKB-UniRule"/>
</dbReference>
<dbReference type="PIRSF" id="PIRSF017184">
    <property type="entry name" value="Nnr"/>
    <property type="match status" value="1"/>
</dbReference>
<keyword evidence="9 18" id="KW-0630">Potassium</keyword>
<feature type="binding site" evidence="17">
    <location>
        <position position="450"/>
    </location>
    <ligand>
        <name>AMP</name>
        <dbReference type="ChEBI" id="CHEBI:456215"/>
    </ligand>
</feature>
<keyword evidence="13" id="KW-0511">Multifunctional enzyme</keyword>
<dbReference type="PROSITE" id="PS51385">
    <property type="entry name" value="YJEF_N"/>
    <property type="match status" value="1"/>
</dbReference>
<evidence type="ECO:0000256" key="7">
    <source>
        <dbReference type="ARBA" id="ARBA00022840"/>
    </source>
</evidence>
<dbReference type="AlphaFoldDB" id="A0A410FUF0"/>
<feature type="domain" description="YjeF C-terminal" evidence="20">
    <location>
        <begin position="229"/>
        <end position="510"/>
    </location>
</feature>
<name>A0A410FUF0_BIPS1</name>
<dbReference type="HAMAP" id="MF_01966">
    <property type="entry name" value="NADHX_epimerase"/>
    <property type="match status" value="1"/>
</dbReference>
<evidence type="ECO:0000256" key="12">
    <source>
        <dbReference type="ARBA" id="ARBA00023239"/>
    </source>
</evidence>
<evidence type="ECO:0000256" key="19">
    <source>
        <dbReference type="PIRNR" id="PIRNR017184"/>
    </source>
</evidence>
<comment type="similarity">
    <text evidence="3 19">In the N-terminal section; belongs to the NnrE/AIBP family.</text>
</comment>
<dbReference type="SUPFAM" id="SSF64153">
    <property type="entry name" value="YjeF N-terminal domain-like"/>
    <property type="match status" value="1"/>
</dbReference>
<comment type="similarity">
    <text evidence="18">Belongs to the NnrE/AIBP family.</text>
</comment>
<feature type="binding site" evidence="18">
    <location>
        <begin position="133"/>
        <end position="139"/>
    </location>
    <ligand>
        <name>(6S)-NADPHX</name>
        <dbReference type="ChEBI" id="CHEBI:64076"/>
    </ligand>
</feature>
<evidence type="ECO:0000256" key="15">
    <source>
        <dbReference type="ARBA" id="ARBA00048238"/>
    </source>
</evidence>
<dbReference type="GO" id="GO:0052855">
    <property type="term" value="F:ADP-dependent NAD(P)H-hydrate dehydratase activity"/>
    <property type="evidence" value="ECO:0007669"/>
    <property type="project" value="UniProtKB-UniRule"/>
</dbReference>
<dbReference type="GO" id="GO:0046496">
    <property type="term" value="P:nicotinamide nucleotide metabolic process"/>
    <property type="evidence" value="ECO:0007669"/>
    <property type="project" value="UniProtKB-UniRule"/>
</dbReference>
<dbReference type="EC" id="5.1.99.6" evidence="19"/>
<evidence type="ECO:0000313" key="23">
    <source>
        <dbReference type="Proteomes" id="UP000287233"/>
    </source>
</evidence>
<dbReference type="InterPro" id="IPR000631">
    <property type="entry name" value="CARKD"/>
</dbReference>
<keyword evidence="12 17" id="KW-0456">Lyase</keyword>
<keyword evidence="11 18" id="KW-0413">Isomerase</keyword>
<dbReference type="InterPro" id="IPR004443">
    <property type="entry name" value="YjeF_N_dom"/>
</dbReference>
<dbReference type="Pfam" id="PF01256">
    <property type="entry name" value="Carb_kinase"/>
    <property type="match status" value="1"/>
</dbReference>
<evidence type="ECO:0000256" key="3">
    <source>
        <dbReference type="ARBA" id="ARBA00006001"/>
    </source>
</evidence>
<evidence type="ECO:0000256" key="14">
    <source>
        <dbReference type="ARBA" id="ARBA00025153"/>
    </source>
</evidence>
<comment type="function">
    <text evidence="14 19">Bifunctional enzyme that catalyzes the epimerization of the S- and R-forms of NAD(P)HX and the dehydration of the S-form of NAD(P)HX at the expense of ADP, which is converted to AMP. This allows the repair of both epimers of NAD(P)HX, a damaged form of NAD(P)H that is a result of enzymatic or heat-dependent hydration.</text>
</comment>
<feature type="binding site" evidence="17">
    <location>
        <position position="334"/>
    </location>
    <ligand>
        <name>(6S)-NADPHX</name>
        <dbReference type="ChEBI" id="CHEBI:64076"/>
    </ligand>
</feature>
<dbReference type="PANTHER" id="PTHR12592:SF0">
    <property type="entry name" value="ATP-DEPENDENT (S)-NAD(P)H-HYDRATE DEHYDRATASE"/>
    <property type="match status" value="1"/>
</dbReference>
<evidence type="ECO:0000256" key="10">
    <source>
        <dbReference type="ARBA" id="ARBA00023027"/>
    </source>
</evidence>
<dbReference type="InterPro" id="IPR036652">
    <property type="entry name" value="YjeF_N_dom_sf"/>
</dbReference>
<evidence type="ECO:0000256" key="13">
    <source>
        <dbReference type="ARBA" id="ARBA00023268"/>
    </source>
</evidence>
<feature type="binding site" evidence="18">
    <location>
        <position position="60"/>
    </location>
    <ligand>
        <name>K(+)</name>
        <dbReference type="ChEBI" id="CHEBI:29103"/>
    </ligand>
</feature>
<dbReference type="HAMAP" id="MF_01965">
    <property type="entry name" value="NADHX_dehydratase"/>
    <property type="match status" value="1"/>
</dbReference>
<dbReference type="CDD" id="cd01171">
    <property type="entry name" value="YXKO-related"/>
    <property type="match status" value="1"/>
</dbReference>
<evidence type="ECO:0000259" key="21">
    <source>
        <dbReference type="PROSITE" id="PS51385"/>
    </source>
</evidence>
<dbReference type="KEGG" id="bih:BIP78_0941"/>
<protein>
    <recommendedName>
        <fullName evidence="19">Bifunctional NAD(P)H-hydrate repair enzyme</fullName>
    </recommendedName>
    <alternativeName>
        <fullName evidence="19">Nicotinamide nucleotide repair protein</fullName>
    </alternativeName>
    <domain>
        <recommendedName>
            <fullName evidence="19">ADP-dependent (S)-NAD(P)H-hydrate dehydratase</fullName>
            <ecNumber evidence="19">4.2.1.136</ecNumber>
        </recommendedName>
        <alternativeName>
            <fullName evidence="19">ADP-dependent NAD(P)HX dehydratase</fullName>
        </alternativeName>
    </domain>
    <domain>
        <recommendedName>
            <fullName evidence="19">NAD(P)H-hydrate epimerase</fullName>
            <ecNumber evidence="19">5.1.99.6</ecNumber>
        </recommendedName>
    </domain>
</protein>
<comment type="cofactor">
    <cofactor evidence="17">
        <name>Mg(2+)</name>
        <dbReference type="ChEBI" id="CHEBI:18420"/>
    </cofactor>
</comment>
<feature type="binding site" evidence="17">
    <location>
        <position position="384"/>
    </location>
    <ligand>
        <name>(6S)-NADPHX</name>
        <dbReference type="ChEBI" id="CHEBI:64076"/>
    </ligand>
</feature>
<evidence type="ECO:0000256" key="16">
    <source>
        <dbReference type="ARBA" id="ARBA00049209"/>
    </source>
</evidence>
<organism evidence="22 23">
    <name type="scientific">Bipolaricaulis sibiricus</name>
    <dbReference type="NCBI Taxonomy" id="2501609"/>
    <lineage>
        <taxon>Bacteria</taxon>
        <taxon>Candidatus Bipolaricaulota</taxon>
        <taxon>Candidatus Bipolaricaulia</taxon>
        <taxon>Candidatus Bipolaricaulales</taxon>
        <taxon>Candidatus Bipolaricaulaceae</taxon>
        <taxon>Candidatus Bipolaricaulis</taxon>
    </lineage>
</organism>
<keyword evidence="6 17" id="KW-0547">Nucleotide-binding</keyword>
<dbReference type="PROSITE" id="PS01050">
    <property type="entry name" value="YJEF_C_2"/>
    <property type="match status" value="1"/>
</dbReference>
<comment type="catalytic activity">
    <reaction evidence="2 18 19">
        <text>(6R)-NADPHX = (6S)-NADPHX</text>
        <dbReference type="Rhea" id="RHEA:32227"/>
        <dbReference type="ChEBI" id="CHEBI:64076"/>
        <dbReference type="ChEBI" id="CHEBI:64077"/>
        <dbReference type="EC" id="5.1.99.6"/>
    </reaction>
</comment>
<evidence type="ECO:0000256" key="6">
    <source>
        <dbReference type="ARBA" id="ARBA00022741"/>
    </source>
</evidence>
<evidence type="ECO:0000259" key="20">
    <source>
        <dbReference type="PROSITE" id="PS51383"/>
    </source>
</evidence>
<feature type="binding site" evidence="17">
    <location>
        <position position="264"/>
    </location>
    <ligand>
        <name>(6S)-NADPHX</name>
        <dbReference type="ChEBI" id="CHEBI:64076"/>
    </ligand>
</feature>
<comment type="function">
    <text evidence="18">Catalyzes the epimerization of the S- and R-forms of NAD(P)HX, a damaged form of NAD(P)H that is a result of enzymatic or heat-dependent hydration. This is a prerequisite for the S-specific NAD(P)H-hydrate dehydratase to allow the repair of both epimers of NAD(P)HX.</text>
</comment>
<dbReference type="Pfam" id="PF03853">
    <property type="entry name" value="YjeF_N"/>
    <property type="match status" value="1"/>
</dbReference>
<comment type="similarity">
    <text evidence="4 19">In the C-terminal section; belongs to the NnrD/CARKD family.</text>
</comment>
<evidence type="ECO:0000256" key="17">
    <source>
        <dbReference type="HAMAP-Rule" id="MF_01965"/>
    </source>
</evidence>
<dbReference type="InterPro" id="IPR029056">
    <property type="entry name" value="Ribokinase-like"/>
</dbReference>
<dbReference type="GO" id="GO:0110051">
    <property type="term" value="P:metabolite repair"/>
    <property type="evidence" value="ECO:0007669"/>
    <property type="project" value="TreeGrafter"/>
</dbReference>
<comment type="similarity">
    <text evidence="17">Belongs to the NnrD/CARKD family.</text>
</comment>
<feature type="binding site" evidence="18">
    <location>
        <position position="129"/>
    </location>
    <ligand>
        <name>K(+)</name>
        <dbReference type="ChEBI" id="CHEBI:29103"/>
    </ligand>
</feature>
<feature type="binding site" evidence="17">
    <location>
        <position position="451"/>
    </location>
    <ligand>
        <name>(6S)-NADPHX</name>
        <dbReference type="ChEBI" id="CHEBI:64076"/>
    </ligand>
</feature>
<keyword evidence="5 18" id="KW-0479">Metal-binding</keyword>
<evidence type="ECO:0000256" key="11">
    <source>
        <dbReference type="ARBA" id="ARBA00023235"/>
    </source>
</evidence>
<dbReference type="PANTHER" id="PTHR12592">
    <property type="entry name" value="ATP-DEPENDENT (S)-NAD(P)H-HYDRATE DEHYDRATASE FAMILY MEMBER"/>
    <property type="match status" value="1"/>
</dbReference>
<accession>A0A410FUF0</accession>
<gene>
    <name evidence="17" type="primary">nnrD</name>
    <name evidence="18" type="synonym">nnrE</name>
    <name evidence="22" type="ORF">BIP78_0941</name>
</gene>
<dbReference type="Gene3D" id="3.40.50.10260">
    <property type="entry name" value="YjeF N-terminal domain"/>
    <property type="match status" value="1"/>
</dbReference>
<dbReference type="EMBL" id="CP034928">
    <property type="protein sequence ID" value="QAA76707.1"/>
    <property type="molecule type" value="Genomic_DNA"/>
</dbReference>
<dbReference type="InterPro" id="IPR017953">
    <property type="entry name" value="Carbohydrate_kinase_pred_CS"/>
</dbReference>
<reference evidence="23" key="1">
    <citation type="submission" date="2018-12" db="EMBL/GenBank/DDBJ databases">
        <title>Complete genome sequence of an uncultured bacterium of the candidate phylum Bipolaricaulota.</title>
        <authorList>
            <person name="Kadnikov V.V."/>
            <person name="Mardanov A.V."/>
            <person name="Beletsky A.V."/>
            <person name="Frank Y.A."/>
            <person name="Karnachuk O.V."/>
            <person name="Ravin N.V."/>
        </authorList>
    </citation>
    <scope>NUCLEOTIDE SEQUENCE [LARGE SCALE GENOMIC DNA]</scope>
</reference>
<comment type="caution">
    <text evidence="18">Lacks conserved residue(s) required for the propagation of feature annotation.</text>
</comment>
<comment type="subunit">
    <text evidence="17">Homotetramer.</text>
</comment>
<dbReference type="NCBIfam" id="TIGR00196">
    <property type="entry name" value="yjeF_cterm"/>
    <property type="match status" value="1"/>
</dbReference>
<comment type="catalytic activity">
    <reaction evidence="16 17 19">
        <text>(6S)-NADPHX + ADP = AMP + phosphate + NADPH + H(+)</text>
        <dbReference type="Rhea" id="RHEA:32235"/>
        <dbReference type="ChEBI" id="CHEBI:15378"/>
        <dbReference type="ChEBI" id="CHEBI:43474"/>
        <dbReference type="ChEBI" id="CHEBI:57783"/>
        <dbReference type="ChEBI" id="CHEBI:64076"/>
        <dbReference type="ChEBI" id="CHEBI:456215"/>
        <dbReference type="ChEBI" id="CHEBI:456216"/>
        <dbReference type="EC" id="4.2.1.136"/>
    </reaction>
</comment>
<evidence type="ECO:0000256" key="5">
    <source>
        <dbReference type="ARBA" id="ARBA00022723"/>
    </source>
</evidence>
<comment type="function">
    <text evidence="17">Catalyzes the dehydration of the S-form of NAD(P)HX at the expense of ADP, which is converted to AMP. Together with NAD(P)HX epimerase, which catalyzes the epimerization of the S- and R-forms, the enzyme allows the repair of both epimers of NAD(P)HX, a damaged form of NAD(P)H that is a result of enzymatic or heat-dependent hydration.</text>
</comment>
<keyword evidence="8 17" id="KW-0521">NADP</keyword>
<proteinExistence type="inferred from homology"/>
<evidence type="ECO:0000256" key="1">
    <source>
        <dbReference type="ARBA" id="ARBA00000013"/>
    </source>
</evidence>
<comment type="catalytic activity">
    <reaction evidence="1 18 19">
        <text>(6R)-NADHX = (6S)-NADHX</text>
        <dbReference type="Rhea" id="RHEA:32215"/>
        <dbReference type="ChEBI" id="CHEBI:64074"/>
        <dbReference type="ChEBI" id="CHEBI:64075"/>
        <dbReference type="EC" id="5.1.99.6"/>
    </reaction>
</comment>
<evidence type="ECO:0000256" key="4">
    <source>
        <dbReference type="ARBA" id="ARBA00009524"/>
    </source>
</evidence>
<sequence>MKRVLGAASVRDLDGKAESSGVPSLLLMESAGRGAAEAIRTWAPDLAGGRILAVCGTGGNGGDALAAARWLGQWGADPRAILLGEPRGPAADQAAAFRASFPKNVVPVEGEDDVAALEAWLAEADLVLDGILGVGLSGPPRGRARTAIEAVEGSRLPVVAIDLPSGLDADTGRVDGPTVRAALTLAMGCLKPCHLLPPAAERCGEVRVVDVAYPVGAWDEVDPVALVLEAGDVRALLPSRPRFGHKGTFGRVLVVGGAVGMAGAAALAAHGALRAGAGLVHVLCPEPVYPIVASLVPEALVHPGAAEDGQFAPEAAEEAVRWTEGMDVVVVGPGLGRGPGPAAIVQALVQAGIRLVLDADALFALAREPELLAASHGELVLTPHPGEFGRLVGTDPEEIVPDKIRWAREKAEAWRAVVVLKGPPTAIADPSGHVLLSTTGNTALAHGGSGDVLAGMVAGLWAGGAGAGDAASAAAFVHGRAAELLAATSSPRALLPTDLLAALPEAFAVVEG</sequence>
<dbReference type="EC" id="4.2.1.136" evidence="19"/>
<dbReference type="InterPro" id="IPR030677">
    <property type="entry name" value="Nnr"/>
</dbReference>
<evidence type="ECO:0000256" key="9">
    <source>
        <dbReference type="ARBA" id="ARBA00022958"/>
    </source>
</evidence>
<dbReference type="Gene3D" id="3.40.1190.20">
    <property type="match status" value="1"/>
</dbReference>
<keyword evidence="7 17" id="KW-0067">ATP-binding</keyword>
<comment type="cofactor">
    <cofactor evidence="18 19">
        <name>K(+)</name>
        <dbReference type="ChEBI" id="CHEBI:29103"/>
    </cofactor>
    <text evidence="18 19">Binds 1 potassium ion per subunit.</text>
</comment>
<feature type="binding site" evidence="17">
    <location>
        <begin position="421"/>
        <end position="425"/>
    </location>
    <ligand>
        <name>AMP</name>
        <dbReference type="ChEBI" id="CHEBI:456215"/>
    </ligand>
</feature>
<feature type="binding site" evidence="18">
    <location>
        <position position="162"/>
    </location>
    <ligand>
        <name>(6S)-NADPHX</name>
        <dbReference type="ChEBI" id="CHEBI:64076"/>
    </ligand>
</feature>
<dbReference type="SUPFAM" id="SSF53613">
    <property type="entry name" value="Ribokinase-like"/>
    <property type="match status" value="1"/>
</dbReference>
<feature type="binding site" evidence="18">
    <location>
        <position position="165"/>
    </location>
    <ligand>
        <name>K(+)</name>
        <dbReference type="ChEBI" id="CHEBI:29103"/>
    </ligand>
</feature>
<evidence type="ECO:0000313" key="22">
    <source>
        <dbReference type="EMBL" id="QAA76707.1"/>
    </source>
</evidence>
<dbReference type="GO" id="GO:0052856">
    <property type="term" value="F:NAD(P)HX epimerase activity"/>
    <property type="evidence" value="ECO:0007669"/>
    <property type="project" value="UniProtKB-UniRule"/>
</dbReference>
<dbReference type="PROSITE" id="PS51383">
    <property type="entry name" value="YJEF_C_3"/>
    <property type="match status" value="1"/>
</dbReference>
<dbReference type="GO" id="GO:0005524">
    <property type="term" value="F:ATP binding"/>
    <property type="evidence" value="ECO:0007669"/>
    <property type="project" value="UniProtKB-UniRule"/>
</dbReference>